<dbReference type="AlphaFoldDB" id="A0A2X2BPS2"/>
<name>A0A2X2BPS2_PROMI</name>
<evidence type="ECO:0000313" key="1">
    <source>
        <dbReference type="EMBL" id="SPY96871.1"/>
    </source>
</evidence>
<reference evidence="1 2" key="1">
    <citation type="submission" date="2018-06" db="EMBL/GenBank/DDBJ databases">
        <authorList>
            <consortium name="Pathogen Informatics"/>
            <person name="Doyle S."/>
        </authorList>
    </citation>
    <scope>NUCLEOTIDE SEQUENCE [LARGE SCALE GENOMIC DNA]</scope>
    <source>
        <strain evidence="1 2">NCTC10975</strain>
    </source>
</reference>
<sequence>MKIKVEFPLLSNKFSGVEITGDVKRYGIGAIKISEKPILTSEITVTEIVGNNTPDEEPKLQFKYTEDYNPNETFASFMGRAEKICKNHDRSHKGGTVTAFIIWY</sequence>
<dbReference type="EMBL" id="UAUE01000020">
    <property type="protein sequence ID" value="SPY96871.1"/>
    <property type="molecule type" value="Genomic_DNA"/>
</dbReference>
<proteinExistence type="predicted"/>
<protein>
    <submittedName>
        <fullName evidence="1">Phage protein</fullName>
    </submittedName>
</protein>
<gene>
    <name evidence="1" type="ORF">NCTC10975_02609</name>
</gene>
<evidence type="ECO:0000313" key="2">
    <source>
        <dbReference type="Proteomes" id="UP000251485"/>
    </source>
</evidence>
<dbReference type="Proteomes" id="UP000251485">
    <property type="component" value="Unassembled WGS sequence"/>
</dbReference>
<organism evidence="1 2">
    <name type="scientific">Proteus mirabilis</name>
    <dbReference type="NCBI Taxonomy" id="584"/>
    <lineage>
        <taxon>Bacteria</taxon>
        <taxon>Pseudomonadati</taxon>
        <taxon>Pseudomonadota</taxon>
        <taxon>Gammaproteobacteria</taxon>
        <taxon>Enterobacterales</taxon>
        <taxon>Morganellaceae</taxon>
        <taxon>Proteus</taxon>
    </lineage>
</organism>
<accession>A0A2X2BPS2</accession>